<keyword evidence="2" id="KW-1185">Reference proteome</keyword>
<geneLocation type="plasmid" evidence="1">
    <name>pLPU83b</name>
</geneLocation>
<evidence type="ECO:0000313" key="2">
    <source>
        <dbReference type="Proteomes" id="UP000019443"/>
    </source>
</evidence>
<organism evidence="1 2">
    <name type="scientific">Rhizobium favelukesii</name>
    <dbReference type="NCBI Taxonomy" id="348824"/>
    <lineage>
        <taxon>Bacteria</taxon>
        <taxon>Pseudomonadati</taxon>
        <taxon>Pseudomonadota</taxon>
        <taxon>Alphaproteobacteria</taxon>
        <taxon>Hyphomicrobiales</taxon>
        <taxon>Rhizobiaceae</taxon>
        <taxon>Rhizobium/Agrobacterium group</taxon>
        <taxon>Rhizobium</taxon>
    </lineage>
</organism>
<proteinExistence type="predicted"/>
<name>W6RI92_9HYPH</name>
<dbReference type="AlphaFoldDB" id="W6RI92"/>
<reference evidence="1" key="1">
    <citation type="submission" date="2013-11" db="EMBL/GenBank/DDBJ databases">
        <title>Draft genome sequence of the broad-host-range Rhizobium sp. LPU83 strain, a member of the low-genetic diversity Oregon-like Rhizobium sp. group.</title>
        <authorList>
            <person name="Wibberg D."/>
            <person name="Puehler A."/>
            <person name="Schlueter A."/>
        </authorList>
    </citation>
    <scope>NUCLEOTIDE SEQUENCE [LARGE SCALE GENOMIC DNA]</scope>
    <source>
        <strain evidence="1">LPU83</strain>
        <plasmid evidence="1">pLPU83b</plasmid>
    </source>
</reference>
<comment type="caution">
    <text evidence="1">The sequence shown here is derived from an EMBL/GenBank/DDBJ whole genome shotgun (WGS) entry which is preliminary data.</text>
</comment>
<dbReference type="PROSITE" id="PS51257">
    <property type="entry name" value="PROKAR_LIPOPROTEIN"/>
    <property type="match status" value="1"/>
</dbReference>
<dbReference type="Proteomes" id="UP000019443">
    <property type="component" value="Unassembled WGS sequence"/>
</dbReference>
<dbReference type="EMBL" id="CBYB010000058">
    <property type="protein sequence ID" value="CDM60559.1"/>
    <property type="molecule type" value="Genomic_DNA"/>
</dbReference>
<gene>
    <name evidence="1" type="ORF">LPU83_pLPU83b_0579</name>
</gene>
<accession>W6RI92</accession>
<evidence type="ECO:0000313" key="1">
    <source>
        <dbReference type="EMBL" id="CDM60559.1"/>
    </source>
</evidence>
<protein>
    <submittedName>
        <fullName evidence="1">Uncharacterized protein</fullName>
    </submittedName>
</protein>
<sequence>MITLANRQTAVCGIALACVAGFDGRLLSSPHWRDPHFADGSAWGP</sequence>
<keyword evidence="1" id="KW-0614">Plasmid</keyword>